<comment type="caution">
    <text evidence="2">The sequence shown here is derived from an EMBL/GenBank/DDBJ whole genome shotgun (WGS) entry which is preliminary data.</text>
</comment>
<keyword evidence="1" id="KW-0472">Membrane</keyword>
<feature type="transmembrane region" description="Helical" evidence="1">
    <location>
        <begin position="178"/>
        <end position="200"/>
    </location>
</feature>
<feature type="transmembrane region" description="Helical" evidence="1">
    <location>
        <begin position="78"/>
        <end position="98"/>
    </location>
</feature>
<feature type="transmembrane region" description="Helical" evidence="1">
    <location>
        <begin position="229"/>
        <end position="252"/>
    </location>
</feature>
<organism evidence="2 3">
    <name type="scientific">Caenorhabditis angaria</name>
    <dbReference type="NCBI Taxonomy" id="860376"/>
    <lineage>
        <taxon>Eukaryota</taxon>
        <taxon>Metazoa</taxon>
        <taxon>Ecdysozoa</taxon>
        <taxon>Nematoda</taxon>
        <taxon>Chromadorea</taxon>
        <taxon>Rhabditida</taxon>
        <taxon>Rhabditina</taxon>
        <taxon>Rhabditomorpha</taxon>
        <taxon>Rhabditoidea</taxon>
        <taxon>Rhabditidae</taxon>
        <taxon>Peloderinae</taxon>
        <taxon>Caenorhabditis</taxon>
    </lineage>
</organism>
<accession>A0A9P1IFH2</accession>
<feature type="transmembrane region" description="Helical" evidence="1">
    <location>
        <begin position="264"/>
        <end position="282"/>
    </location>
</feature>
<dbReference type="Proteomes" id="UP001152747">
    <property type="component" value="Unassembled WGS sequence"/>
</dbReference>
<keyword evidence="3" id="KW-1185">Reference proteome</keyword>
<evidence type="ECO:0000256" key="1">
    <source>
        <dbReference type="SAM" id="Phobius"/>
    </source>
</evidence>
<keyword evidence="1" id="KW-1133">Transmembrane helix</keyword>
<evidence type="ECO:0000313" key="3">
    <source>
        <dbReference type="Proteomes" id="UP001152747"/>
    </source>
</evidence>
<evidence type="ECO:0000313" key="2">
    <source>
        <dbReference type="EMBL" id="CAI5444095.1"/>
    </source>
</evidence>
<proteinExistence type="predicted"/>
<feature type="transmembrane region" description="Helical" evidence="1">
    <location>
        <begin position="110"/>
        <end position="131"/>
    </location>
</feature>
<reference evidence="2" key="1">
    <citation type="submission" date="2022-11" db="EMBL/GenBank/DDBJ databases">
        <authorList>
            <person name="Kikuchi T."/>
        </authorList>
    </citation>
    <scope>NUCLEOTIDE SEQUENCE</scope>
    <source>
        <strain evidence="2">PS1010</strain>
    </source>
</reference>
<feature type="transmembrane region" description="Helical" evidence="1">
    <location>
        <begin position="21"/>
        <end position="41"/>
    </location>
</feature>
<protein>
    <submittedName>
        <fullName evidence="2">Uncharacterized protein</fullName>
    </submittedName>
</protein>
<feature type="transmembrane region" description="Helical" evidence="1">
    <location>
        <begin position="53"/>
        <end position="72"/>
    </location>
</feature>
<dbReference type="AlphaFoldDB" id="A0A9P1IFH2"/>
<sequence>MPSFDCTLKIDKDEPRTFWRIPISVAILLVQVSVVGFFVHMACANPRVIIENLCFGAIQVAISICFITNFYYAILLHFVAQVCGLVIGFFVFVQFFIVEAGRWNESETKVVKSNVAVIFVIYYIFYMNLVYKLVVYLKNKRESAAKQIEPTAPSRALMPTFNFSLNINPNEPRTFWKLPVTTAILFIQISIILFFVGLAFELKRYEIALLSAVQLIITLFFISDLYYVILVHFCAQIFGFLGLVLWFFDAIWRIGIRKSEATNIEIFTAWYMTIIGIFYIYYMDLVYQNILFIEKQRKAANLRRSAPHNCNNA</sequence>
<dbReference type="EMBL" id="CANHGI010000003">
    <property type="protein sequence ID" value="CAI5444095.1"/>
    <property type="molecule type" value="Genomic_DNA"/>
</dbReference>
<keyword evidence="1" id="KW-0812">Transmembrane</keyword>
<feature type="transmembrane region" description="Helical" evidence="1">
    <location>
        <begin position="207"/>
        <end position="223"/>
    </location>
</feature>
<gene>
    <name evidence="2" type="ORF">CAMP_LOCUS6732</name>
</gene>
<name>A0A9P1IFH2_9PELO</name>